<sequence length="82" mass="9329">MLAVIFLMISCSNDRDLESLNSVDLNKIQVVNISDYLSPSTRNMSTLKETAPYMSNNYRITVAFENFTSGCCSGVKKKLYFW</sequence>
<dbReference type="HOGENOM" id="CLU_2551204_0_0_10"/>
<evidence type="ECO:0000313" key="2">
    <source>
        <dbReference type="Proteomes" id="UP000018439"/>
    </source>
</evidence>
<dbReference type="EMBL" id="CM001167">
    <property type="protein sequence ID" value="EGJ71632.1"/>
    <property type="molecule type" value="Genomic_DNA"/>
</dbReference>
<keyword evidence="2" id="KW-1185">Reference proteome</keyword>
<accession>F3ZPH5</accession>
<evidence type="ECO:0000313" key="1">
    <source>
        <dbReference type="EMBL" id="EGJ71632.1"/>
    </source>
</evidence>
<name>F3ZPH5_9BACE</name>
<gene>
    <name evidence="1" type="ORF">Bcop_1437</name>
</gene>
<protein>
    <submittedName>
        <fullName evidence="1">Uncharacterized protein</fullName>
    </submittedName>
</protein>
<organism evidence="1 2">
    <name type="scientific">Bacteroides coprosuis DSM 18011</name>
    <dbReference type="NCBI Taxonomy" id="679937"/>
    <lineage>
        <taxon>Bacteria</taxon>
        <taxon>Pseudomonadati</taxon>
        <taxon>Bacteroidota</taxon>
        <taxon>Bacteroidia</taxon>
        <taxon>Bacteroidales</taxon>
        <taxon>Bacteroidaceae</taxon>
        <taxon>Bacteroides</taxon>
    </lineage>
</organism>
<dbReference type="Proteomes" id="UP000018439">
    <property type="component" value="Chromosome"/>
</dbReference>
<reference evidence="1 2" key="1">
    <citation type="journal article" date="2011" name="Stand. Genomic Sci.">
        <title>Non-contiguous finished genome sequence of Bacteroides coprosuis type strain (PC139).</title>
        <authorList>
            <person name="Land M."/>
            <person name="Held B."/>
            <person name="Gronow S."/>
            <person name="Abt B."/>
            <person name="Lucas S."/>
            <person name="Del Rio T.G."/>
            <person name="Nolan M."/>
            <person name="Tice H."/>
            <person name="Cheng J.F."/>
            <person name="Pitluck S."/>
            <person name="Liolios K."/>
            <person name="Pagani I."/>
            <person name="Ivanova N."/>
            <person name="Mavromatis K."/>
            <person name="Mikhailova N."/>
            <person name="Pati A."/>
            <person name="Tapia R."/>
            <person name="Han C."/>
            <person name="Goodwin L."/>
            <person name="Chen A."/>
            <person name="Palaniappan K."/>
            <person name="Hauser L."/>
            <person name="Brambilla E.M."/>
            <person name="Rohde M."/>
            <person name="Goker M."/>
            <person name="Detter J.C."/>
            <person name="Woyke T."/>
            <person name="Bristow J."/>
            <person name="Eisen J.A."/>
            <person name="Markowitz V."/>
            <person name="Hugenholtz P."/>
            <person name="Kyrpides N.C."/>
            <person name="Klenk H.P."/>
            <person name="Lapidus A."/>
        </authorList>
    </citation>
    <scope>NUCLEOTIDE SEQUENCE</scope>
    <source>
        <strain evidence="1 2">DSM 18011</strain>
    </source>
</reference>
<dbReference type="AlphaFoldDB" id="F3ZPH5"/>
<proteinExistence type="predicted"/>